<evidence type="ECO:0000313" key="3">
    <source>
        <dbReference type="EMBL" id="KAL0426174.1"/>
    </source>
</evidence>
<reference evidence="3" key="1">
    <citation type="submission" date="2020-06" db="EMBL/GenBank/DDBJ databases">
        <authorList>
            <person name="Li T."/>
            <person name="Hu X."/>
            <person name="Zhang T."/>
            <person name="Song X."/>
            <person name="Zhang H."/>
            <person name="Dai N."/>
            <person name="Sheng W."/>
            <person name="Hou X."/>
            <person name="Wei L."/>
        </authorList>
    </citation>
    <scope>NUCLEOTIDE SEQUENCE</scope>
    <source>
        <strain evidence="3">G02</strain>
        <tissue evidence="3">Leaf</tissue>
    </source>
</reference>
<feature type="region of interest" description="Disordered" evidence="1">
    <location>
        <begin position="304"/>
        <end position="332"/>
    </location>
</feature>
<dbReference type="Gene3D" id="3.30.420.10">
    <property type="entry name" value="Ribonuclease H-like superfamily/Ribonuclease H"/>
    <property type="match status" value="1"/>
</dbReference>
<dbReference type="InterPro" id="IPR001584">
    <property type="entry name" value="Integrase_cat-core"/>
</dbReference>
<dbReference type="PANTHER" id="PTHR42648">
    <property type="entry name" value="TRANSPOSASE, PUTATIVE-RELATED"/>
    <property type="match status" value="1"/>
</dbReference>
<dbReference type="SUPFAM" id="SSF53098">
    <property type="entry name" value="Ribonuclease H-like"/>
    <property type="match status" value="1"/>
</dbReference>
<organism evidence="3">
    <name type="scientific">Sesamum radiatum</name>
    <name type="common">Black benniseed</name>
    <dbReference type="NCBI Taxonomy" id="300843"/>
    <lineage>
        <taxon>Eukaryota</taxon>
        <taxon>Viridiplantae</taxon>
        <taxon>Streptophyta</taxon>
        <taxon>Embryophyta</taxon>
        <taxon>Tracheophyta</taxon>
        <taxon>Spermatophyta</taxon>
        <taxon>Magnoliopsida</taxon>
        <taxon>eudicotyledons</taxon>
        <taxon>Gunneridae</taxon>
        <taxon>Pentapetalae</taxon>
        <taxon>asterids</taxon>
        <taxon>lamiids</taxon>
        <taxon>Lamiales</taxon>
        <taxon>Pedaliaceae</taxon>
        <taxon>Sesamum</taxon>
    </lineage>
</organism>
<dbReference type="PROSITE" id="PS50994">
    <property type="entry name" value="INTEGRASE"/>
    <property type="match status" value="1"/>
</dbReference>
<sequence>MKRANVLKANTDDLSICQTCPLAKQQRLPFLITEIHSKHVFELIHVDIWGPYYQFSLSGCAYMLTIVDDFSRATWVFLMKHKSQSISILQNFYQMILTQFDKMIKVVRTDNGLEFLSEQCQSFFLTKGVIHHKTCPYSPQQNGVVERKHKHLLQIARALMFQSAIPSKFWTEAILTATFIVNRLPTSVLQWKSPYEVLYNKPVDYSVLKVFGCLAFATNLQPHKSKFAKRAHRCIFVGYAPGQKGYKLFDLDDNVMLISCDVVFHEQVFPFKNSHATADSGSMPIPDPLPEDFYISTPTTNEVPASMVSPAPTSSDTLASSPVHTDPSSPVHTLMRSTRAVTKPSWLSDFVCSATSPSSSSFLVAHVGPSHYAFTTSLSTLIEPKNYAEANTIDEWRLAMKAELAALEDNNTWEVVPLPQGTNAIGCRWVYKLKLRADGVLIDIRRAW</sequence>
<evidence type="ECO:0000256" key="1">
    <source>
        <dbReference type="SAM" id="MobiDB-lite"/>
    </source>
</evidence>
<dbReference type="Pfam" id="PF25597">
    <property type="entry name" value="SH3_retrovirus"/>
    <property type="match status" value="1"/>
</dbReference>
<dbReference type="Pfam" id="PF00665">
    <property type="entry name" value="rve"/>
    <property type="match status" value="1"/>
</dbReference>
<dbReference type="GO" id="GO:0015074">
    <property type="term" value="P:DNA integration"/>
    <property type="evidence" value="ECO:0007669"/>
    <property type="project" value="InterPro"/>
</dbReference>
<gene>
    <name evidence="3" type="ORF">Sradi_1152200</name>
</gene>
<dbReference type="EMBL" id="JACGWJ010000004">
    <property type="protein sequence ID" value="KAL0426174.1"/>
    <property type="molecule type" value="Genomic_DNA"/>
</dbReference>
<feature type="domain" description="Integrase catalytic" evidence="2">
    <location>
        <begin position="25"/>
        <end position="202"/>
    </location>
</feature>
<reference evidence="3" key="2">
    <citation type="journal article" date="2024" name="Plant">
        <title>Genomic evolution and insights into agronomic trait innovations of Sesamum species.</title>
        <authorList>
            <person name="Miao H."/>
            <person name="Wang L."/>
            <person name="Qu L."/>
            <person name="Liu H."/>
            <person name="Sun Y."/>
            <person name="Le M."/>
            <person name="Wang Q."/>
            <person name="Wei S."/>
            <person name="Zheng Y."/>
            <person name="Lin W."/>
            <person name="Duan Y."/>
            <person name="Cao H."/>
            <person name="Xiong S."/>
            <person name="Wang X."/>
            <person name="Wei L."/>
            <person name="Li C."/>
            <person name="Ma Q."/>
            <person name="Ju M."/>
            <person name="Zhao R."/>
            <person name="Li G."/>
            <person name="Mu C."/>
            <person name="Tian Q."/>
            <person name="Mei H."/>
            <person name="Zhang T."/>
            <person name="Gao T."/>
            <person name="Zhang H."/>
        </authorList>
    </citation>
    <scope>NUCLEOTIDE SEQUENCE</scope>
    <source>
        <strain evidence="3">G02</strain>
    </source>
</reference>
<evidence type="ECO:0000259" key="2">
    <source>
        <dbReference type="PROSITE" id="PS50994"/>
    </source>
</evidence>
<dbReference type="AlphaFoldDB" id="A0AAW2V8W8"/>
<dbReference type="InterPro" id="IPR057670">
    <property type="entry name" value="SH3_retrovirus"/>
</dbReference>
<comment type="caution">
    <text evidence="3">The sequence shown here is derived from an EMBL/GenBank/DDBJ whole genome shotgun (WGS) entry which is preliminary data.</text>
</comment>
<protein>
    <submittedName>
        <fullName evidence="3">Retrovirus-related Pol polyprotein from transposon RE1</fullName>
    </submittedName>
</protein>
<dbReference type="GO" id="GO:0003676">
    <property type="term" value="F:nucleic acid binding"/>
    <property type="evidence" value="ECO:0007669"/>
    <property type="project" value="InterPro"/>
</dbReference>
<dbReference type="InterPro" id="IPR012337">
    <property type="entry name" value="RNaseH-like_sf"/>
</dbReference>
<dbReference type="InterPro" id="IPR036397">
    <property type="entry name" value="RNaseH_sf"/>
</dbReference>
<proteinExistence type="predicted"/>
<feature type="compositionally biased region" description="Polar residues" evidence="1">
    <location>
        <begin position="311"/>
        <end position="332"/>
    </location>
</feature>
<accession>A0AAW2V8W8</accession>
<dbReference type="InterPro" id="IPR039537">
    <property type="entry name" value="Retrotran_Ty1/copia-like"/>
</dbReference>
<name>A0AAW2V8W8_SESRA</name>
<dbReference type="PANTHER" id="PTHR42648:SF31">
    <property type="entry name" value="RNA-DIRECTED DNA POLYMERASE"/>
    <property type="match status" value="1"/>
</dbReference>